<protein>
    <submittedName>
        <fullName evidence="3">Predicted protein</fullName>
    </submittedName>
</protein>
<dbReference type="AlphaFoldDB" id="D2VAX0"/>
<evidence type="ECO:0000256" key="2">
    <source>
        <dbReference type="SAM" id="MobiDB-lite"/>
    </source>
</evidence>
<dbReference type="EMBL" id="GG738860">
    <property type="protein sequence ID" value="EFC46022.1"/>
    <property type="molecule type" value="Genomic_DNA"/>
</dbReference>
<feature type="coiled-coil region" evidence="1">
    <location>
        <begin position="123"/>
        <end position="178"/>
    </location>
</feature>
<keyword evidence="1" id="KW-0175">Coiled coil</keyword>
<organism evidence="4">
    <name type="scientific">Naegleria gruberi</name>
    <name type="common">Amoeba</name>
    <dbReference type="NCBI Taxonomy" id="5762"/>
    <lineage>
        <taxon>Eukaryota</taxon>
        <taxon>Discoba</taxon>
        <taxon>Heterolobosea</taxon>
        <taxon>Tetramitia</taxon>
        <taxon>Eutetramitia</taxon>
        <taxon>Vahlkampfiidae</taxon>
        <taxon>Naegleria</taxon>
    </lineage>
</organism>
<dbReference type="GeneID" id="8859215"/>
<dbReference type="InParanoid" id="D2VAX0"/>
<gene>
    <name evidence="3" type="ORF">NAEGRDRAFT_48064</name>
</gene>
<reference evidence="3 4" key="1">
    <citation type="journal article" date="2010" name="Cell">
        <title>The genome of Naegleria gruberi illuminates early eukaryotic versatility.</title>
        <authorList>
            <person name="Fritz-Laylin L.K."/>
            <person name="Prochnik S.E."/>
            <person name="Ginger M.L."/>
            <person name="Dacks J.B."/>
            <person name="Carpenter M.L."/>
            <person name="Field M.C."/>
            <person name="Kuo A."/>
            <person name="Paredez A."/>
            <person name="Chapman J."/>
            <person name="Pham J."/>
            <person name="Shu S."/>
            <person name="Neupane R."/>
            <person name="Cipriano M."/>
            <person name="Mancuso J."/>
            <person name="Tu H."/>
            <person name="Salamov A."/>
            <person name="Lindquist E."/>
            <person name="Shapiro H."/>
            <person name="Lucas S."/>
            <person name="Grigoriev I.V."/>
            <person name="Cande W.Z."/>
            <person name="Fulton C."/>
            <person name="Rokhsar D.S."/>
            <person name="Dawson S.C."/>
        </authorList>
    </citation>
    <scope>NUCLEOTIDE SEQUENCE [LARGE SCALE GENOMIC DNA]</scope>
    <source>
        <strain evidence="3 4">NEG-M</strain>
    </source>
</reference>
<evidence type="ECO:0000256" key="1">
    <source>
        <dbReference type="SAM" id="Coils"/>
    </source>
</evidence>
<dbReference type="KEGG" id="ngr:NAEGRDRAFT_48064"/>
<sequence length="245" mass="28629">MSTQADMQRRRARSISVPETASLSSSLRSIDILYEKLMHYLQENDQLKKQIHTLNEEHQSEITKLKEINSSLVFENTRLEKALYSMNENDNKVDQQASIQQIKYSQQDSSTLQQQQMTISNEIEELMRKCTEYQTELNKARNELQDKNILIQSLNTQVKLKKEENDQLLEACNSMKSNLKNNHQTINVLSTNVKELVDECSQFRKDCTLSMNNIQDKFREQFKHVLLKRSQREASHSVSLSQSNL</sequence>
<evidence type="ECO:0000313" key="4">
    <source>
        <dbReference type="Proteomes" id="UP000006671"/>
    </source>
</evidence>
<keyword evidence="4" id="KW-1185">Reference proteome</keyword>
<dbReference type="Proteomes" id="UP000006671">
    <property type="component" value="Unassembled WGS sequence"/>
</dbReference>
<proteinExistence type="predicted"/>
<accession>D2VAX0</accession>
<dbReference type="VEuPathDB" id="AmoebaDB:NAEGRDRAFT_48064"/>
<feature type="coiled-coil region" evidence="1">
    <location>
        <begin position="30"/>
        <end position="64"/>
    </location>
</feature>
<name>D2VAX0_NAEGR</name>
<evidence type="ECO:0000313" key="3">
    <source>
        <dbReference type="EMBL" id="EFC46022.1"/>
    </source>
</evidence>
<feature type="region of interest" description="Disordered" evidence="2">
    <location>
        <begin position="1"/>
        <end position="20"/>
    </location>
</feature>
<dbReference type="RefSeq" id="XP_002678766.1">
    <property type="nucleotide sequence ID" value="XM_002678720.1"/>
</dbReference>